<feature type="region of interest" description="Disordered" evidence="1">
    <location>
        <begin position="1"/>
        <end position="134"/>
    </location>
</feature>
<keyword evidence="3" id="KW-1185">Reference proteome</keyword>
<organism evidence="4">
    <name type="scientific">Schistocephalus solidus</name>
    <name type="common">Tapeworm</name>
    <dbReference type="NCBI Taxonomy" id="70667"/>
    <lineage>
        <taxon>Eukaryota</taxon>
        <taxon>Metazoa</taxon>
        <taxon>Spiralia</taxon>
        <taxon>Lophotrochozoa</taxon>
        <taxon>Platyhelminthes</taxon>
        <taxon>Cestoda</taxon>
        <taxon>Eucestoda</taxon>
        <taxon>Diphyllobothriidea</taxon>
        <taxon>Diphyllobothriidae</taxon>
        <taxon>Schistocephalus</taxon>
    </lineage>
</organism>
<reference evidence="4" key="1">
    <citation type="submission" date="2016-06" db="UniProtKB">
        <authorList>
            <consortium name="WormBaseParasite"/>
        </authorList>
    </citation>
    <scope>IDENTIFICATION</scope>
</reference>
<feature type="compositionally biased region" description="Polar residues" evidence="1">
    <location>
        <begin position="95"/>
        <end position="132"/>
    </location>
</feature>
<reference evidence="2 3" key="2">
    <citation type="submission" date="2018-11" db="EMBL/GenBank/DDBJ databases">
        <authorList>
            <consortium name="Pathogen Informatics"/>
        </authorList>
    </citation>
    <scope>NUCLEOTIDE SEQUENCE [LARGE SCALE GENOMIC DNA]</scope>
    <source>
        <strain evidence="2 3">NST_G2</strain>
    </source>
</reference>
<accession>A0A183T923</accession>
<protein>
    <submittedName>
        <fullName evidence="4">Extensin-like</fullName>
    </submittedName>
</protein>
<name>A0A183T923_SCHSO</name>
<evidence type="ECO:0000313" key="4">
    <source>
        <dbReference type="WBParaSite" id="SSLN_0001347201-mRNA-1"/>
    </source>
</evidence>
<feature type="compositionally biased region" description="Pro residues" evidence="1">
    <location>
        <begin position="18"/>
        <end position="30"/>
    </location>
</feature>
<dbReference type="EMBL" id="UYSU01037688">
    <property type="protein sequence ID" value="VDL99356.1"/>
    <property type="molecule type" value="Genomic_DNA"/>
</dbReference>
<dbReference type="Proteomes" id="UP000275846">
    <property type="component" value="Unassembled WGS sequence"/>
</dbReference>
<dbReference type="WBParaSite" id="SSLN_0001347201-mRNA-1">
    <property type="protein sequence ID" value="SSLN_0001347201-mRNA-1"/>
    <property type="gene ID" value="SSLN_0001347201"/>
</dbReference>
<evidence type="ECO:0000313" key="3">
    <source>
        <dbReference type="Proteomes" id="UP000275846"/>
    </source>
</evidence>
<gene>
    <name evidence="2" type="ORF">SSLN_LOCUS12971</name>
</gene>
<dbReference type="AlphaFoldDB" id="A0A183T923"/>
<evidence type="ECO:0000256" key="1">
    <source>
        <dbReference type="SAM" id="MobiDB-lite"/>
    </source>
</evidence>
<proteinExistence type="predicted"/>
<sequence length="149" mass="16085">MSINNPNGAPDPRRILPASPPPASSPPPPHVYKQPRRCSRSRIASFLPPPHVYKQPQRCSRSRVVSPRLPPPPPLPRMSINNPTVLPIPRRILPTSASSMTPPAHTNNTSNHDAPSNVNSTTVNPSELNSVPTCLHGNLTFTSRVGLVG</sequence>
<evidence type="ECO:0000313" key="2">
    <source>
        <dbReference type="EMBL" id="VDL99356.1"/>
    </source>
</evidence>